<feature type="transmembrane region" description="Helical" evidence="7">
    <location>
        <begin position="82"/>
        <end position="104"/>
    </location>
</feature>
<dbReference type="GO" id="GO:0005886">
    <property type="term" value="C:plasma membrane"/>
    <property type="evidence" value="ECO:0007669"/>
    <property type="project" value="UniProtKB-SubCell"/>
</dbReference>
<feature type="transmembrane region" description="Helical" evidence="7">
    <location>
        <begin position="443"/>
        <end position="461"/>
    </location>
</feature>
<protein>
    <submittedName>
        <fullName evidence="9">Carbon starvation protein A</fullName>
    </submittedName>
</protein>
<proteinExistence type="inferred from homology"/>
<evidence type="ECO:0000259" key="8">
    <source>
        <dbReference type="Pfam" id="PF02554"/>
    </source>
</evidence>
<feature type="transmembrane region" description="Helical" evidence="7">
    <location>
        <begin position="312"/>
        <end position="333"/>
    </location>
</feature>
<evidence type="ECO:0000256" key="7">
    <source>
        <dbReference type="SAM" id="Phobius"/>
    </source>
</evidence>
<keyword evidence="5 7" id="KW-1133">Transmembrane helix</keyword>
<name>A0A3G2R2K7_9FIRM</name>
<feature type="transmembrane region" description="Helical" evidence="7">
    <location>
        <begin position="125"/>
        <end position="150"/>
    </location>
</feature>
<organism evidence="9 10">
    <name type="scientific">Biomaibacter acetigenes</name>
    <dbReference type="NCBI Taxonomy" id="2316383"/>
    <lineage>
        <taxon>Bacteria</taxon>
        <taxon>Bacillati</taxon>
        <taxon>Bacillota</taxon>
        <taxon>Clostridia</taxon>
        <taxon>Thermosediminibacterales</taxon>
        <taxon>Tepidanaerobacteraceae</taxon>
        <taxon>Biomaibacter</taxon>
    </lineage>
</organism>
<evidence type="ECO:0000256" key="2">
    <source>
        <dbReference type="ARBA" id="ARBA00007755"/>
    </source>
</evidence>
<reference evidence="9 10" key="1">
    <citation type="submission" date="2018-10" db="EMBL/GenBank/DDBJ databases">
        <authorList>
            <person name="Zhang X."/>
        </authorList>
    </citation>
    <scope>NUCLEOTIDE SEQUENCE [LARGE SCALE GENOMIC DNA]</scope>
    <source>
        <strain evidence="9 10">SK-G1</strain>
    </source>
</reference>
<dbReference type="PANTHER" id="PTHR30252:SF4">
    <property type="entry name" value="CARBON STARVATION"/>
    <property type="match status" value="1"/>
</dbReference>
<evidence type="ECO:0000256" key="5">
    <source>
        <dbReference type="ARBA" id="ARBA00022989"/>
    </source>
</evidence>
<dbReference type="KEGG" id="bacg:D2962_01965"/>
<feature type="transmembrane region" description="Helical" evidence="7">
    <location>
        <begin position="58"/>
        <end position="76"/>
    </location>
</feature>
<dbReference type="RefSeq" id="WP_122013943.1">
    <property type="nucleotide sequence ID" value="NZ_CP033169.1"/>
</dbReference>
<feature type="transmembrane region" description="Helical" evidence="7">
    <location>
        <begin position="413"/>
        <end position="431"/>
    </location>
</feature>
<feature type="transmembrane region" description="Helical" evidence="7">
    <location>
        <begin position="186"/>
        <end position="207"/>
    </location>
</feature>
<dbReference type="EMBL" id="CP033169">
    <property type="protein sequence ID" value="AYO29535.1"/>
    <property type="molecule type" value="Genomic_DNA"/>
</dbReference>
<keyword evidence="3" id="KW-1003">Cell membrane</keyword>
<evidence type="ECO:0000256" key="6">
    <source>
        <dbReference type="ARBA" id="ARBA00023136"/>
    </source>
</evidence>
<dbReference type="Proteomes" id="UP000280960">
    <property type="component" value="Chromosome"/>
</dbReference>
<feature type="transmembrane region" description="Helical" evidence="7">
    <location>
        <begin position="385"/>
        <end position="406"/>
    </location>
</feature>
<feature type="transmembrane region" description="Helical" evidence="7">
    <location>
        <begin position="6"/>
        <end position="26"/>
    </location>
</feature>
<keyword evidence="4 7" id="KW-0812">Transmembrane</keyword>
<evidence type="ECO:0000313" key="9">
    <source>
        <dbReference type="EMBL" id="AYO29535.1"/>
    </source>
</evidence>
<evidence type="ECO:0000256" key="3">
    <source>
        <dbReference type="ARBA" id="ARBA00022475"/>
    </source>
</evidence>
<feature type="transmembrane region" description="Helical" evidence="7">
    <location>
        <begin position="162"/>
        <end position="179"/>
    </location>
</feature>
<gene>
    <name evidence="9" type="ORF">D2962_01965</name>
</gene>
<evidence type="ECO:0000313" key="10">
    <source>
        <dbReference type="Proteomes" id="UP000280960"/>
    </source>
</evidence>
<feature type="domain" description="CstA N-terminal" evidence="8">
    <location>
        <begin position="158"/>
        <end position="284"/>
    </location>
</feature>
<feature type="transmembrane region" description="Helical" evidence="7">
    <location>
        <begin position="361"/>
        <end position="379"/>
    </location>
</feature>
<comment type="subcellular location">
    <subcellularLocation>
        <location evidence="1">Cell membrane</location>
        <topology evidence="1">Multi-pass membrane protein</topology>
    </subcellularLocation>
</comment>
<feature type="transmembrane region" description="Helical" evidence="7">
    <location>
        <begin position="227"/>
        <end position="251"/>
    </location>
</feature>
<keyword evidence="10" id="KW-1185">Reference proteome</keyword>
<feature type="transmembrane region" description="Helical" evidence="7">
    <location>
        <begin position="263"/>
        <end position="287"/>
    </location>
</feature>
<dbReference type="GO" id="GO:0009267">
    <property type="term" value="P:cellular response to starvation"/>
    <property type="evidence" value="ECO:0007669"/>
    <property type="project" value="InterPro"/>
</dbReference>
<comment type="similarity">
    <text evidence="2">Belongs to the peptide transporter carbon starvation (CstA) (TC 2.A.114) family.</text>
</comment>
<dbReference type="InterPro" id="IPR003706">
    <property type="entry name" value="CstA_N"/>
</dbReference>
<dbReference type="InterPro" id="IPR051605">
    <property type="entry name" value="CstA"/>
</dbReference>
<accession>A0A3G2R2K7</accession>
<sequence length="477" mass="51716">MFSFIGSIIVLILGYVIYGALVEKVFGADENRKTPCYTVADGVDYVPMDKYRNALIQLLNIAGLGPIYGAISGALWGPAAFMWIVLGGIFAGAVHDYLSGMISLRNNGANVPELAAKYLGEKSRIIVNVFAVVLLVLVGVVFVSGPAGLLAILTPEVLTKNVWVWIIFAYYFLATLLPIDKIIGRIYPIFGAILLIMAIGIGGSLLFEGYKIPELTFANLHPKGAPLWPLLFITIACGAISGFHATQSPIVSRCVRNEKEGRFIFYGMMIVESIIALIWAAAAMSFYGGTAGLAKALATPAGPSAVVKEASFAMMGAFGGILAILGVVVLPITSGDTAFRAARYTISEMLKLDQKPIVNRYKITIPLFAVGIILSQINFNILWRYFAWSNQTLAMIMLWTGAVYLVKENKLHWIATIPATFMTAVSVTYIFQAPEGFGLPTSVSYPIGIMAAAAAFIYFYSKTRYFNGKIKVAEQKI</sequence>
<keyword evidence="6 7" id="KW-0472">Membrane</keyword>
<feature type="domain" description="CstA N-terminal" evidence="8">
    <location>
        <begin position="5"/>
        <end position="143"/>
    </location>
</feature>
<evidence type="ECO:0000256" key="1">
    <source>
        <dbReference type="ARBA" id="ARBA00004651"/>
    </source>
</evidence>
<feature type="domain" description="CstA N-terminal" evidence="8">
    <location>
        <begin position="292"/>
        <end position="428"/>
    </location>
</feature>
<dbReference type="AlphaFoldDB" id="A0A3G2R2K7"/>
<dbReference type="Pfam" id="PF02554">
    <property type="entry name" value="CstA"/>
    <property type="match status" value="3"/>
</dbReference>
<evidence type="ECO:0000256" key="4">
    <source>
        <dbReference type="ARBA" id="ARBA00022692"/>
    </source>
</evidence>
<dbReference type="PANTHER" id="PTHR30252">
    <property type="entry name" value="INNER MEMBRANE PEPTIDE TRANSPORTER"/>
    <property type="match status" value="1"/>
</dbReference>